<name>A0ABW8GPF7_9PROT</name>
<dbReference type="InterPro" id="IPR002173">
    <property type="entry name" value="Carboh/pur_kinase_PfkB_CS"/>
</dbReference>
<gene>
    <name evidence="6" type="ORF">ACIKP9_12340</name>
</gene>
<keyword evidence="2 4" id="KW-0808">Transferase</keyword>
<dbReference type="PRINTS" id="PR00990">
    <property type="entry name" value="RIBOKINASE"/>
</dbReference>
<evidence type="ECO:0000256" key="2">
    <source>
        <dbReference type="ARBA" id="ARBA00022679"/>
    </source>
</evidence>
<dbReference type="Gene3D" id="3.40.1190.20">
    <property type="match status" value="1"/>
</dbReference>
<keyword evidence="7" id="KW-1185">Reference proteome</keyword>
<dbReference type="InterPro" id="IPR002139">
    <property type="entry name" value="Ribo/fructo_kinase"/>
</dbReference>
<evidence type="ECO:0000256" key="1">
    <source>
        <dbReference type="ARBA" id="ARBA00010688"/>
    </source>
</evidence>
<feature type="domain" description="Carbohydrate kinase PfkB" evidence="5">
    <location>
        <begin position="15"/>
        <end position="309"/>
    </location>
</feature>
<dbReference type="InterPro" id="IPR011611">
    <property type="entry name" value="PfkB_dom"/>
</dbReference>
<dbReference type="PANTHER" id="PTHR10584:SF166">
    <property type="entry name" value="RIBOKINASE"/>
    <property type="match status" value="1"/>
</dbReference>
<sequence length="326" mass="34964">MLASFKPSSSNAYILASLMIAHVYFVRRFPAPGESLQAENFYGETGGKGLNVLVGLHKLAVPVNGILPCGYHPTSQQQLQHILAEWQLNHITPAIIAEHNGHGVALIDAQGQNQIIIFPGANALLGEADIQRQTAHIQQADLTYAPFELPDAAIIAAFSIARAANRMTVLNPSPYRTINPTLLAVTDVLIMNQTEAQAWLNGSPEHFSTRSTTLAWLRHIQFNQRFPGKSLVITLGDQGVVALLEDGSIHQQEAFDTQVVDSIGAGDAFASAFLASLLQGNHLSTALQYGCASASLCIRQSGLLAHLPTRDILQSFLSGQGSGTNS</sequence>
<dbReference type="Pfam" id="PF00294">
    <property type="entry name" value="PfkB"/>
    <property type="match status" value="1"/>
</dbReference>
<keyword evidence="3 4" id="KW-0418">Kinase</keyword>
<organism evidence="6 7">
    <name type="scientific">Methylobacillus methanolivorans</name>
    <dbReference type="NCBI Taxonomy" id="1848927"/>
    <lineage>
        <taxon>Bacteria</taxon>
        <taxon>Pseudomonadati</taxon>
        <taxon>Pseudomonadota</taxon>
        <taxon>Betaproteobacteria</taxon>
        <taxon>Nitrosomonadales</taxon>
        <taxon>Methylophilaceae</taxon>
        <taxon>Methylobacillus</taxon>
    </lineage>
</organism>
<dbReference type="PANTHER" id="PTHR10584">
    <property type="entry name" value="SUGAR KINASE"/>
    <property type="match status" value="1"/>
</dbReference>
<evidence type="ECO:0000313" key="6">
    <source>
        <dbReference type="EMBL" id="MFJ5447022.1"/>
    </source>
</evidence>
<evidence type="ECO:0000259" key="5">
    <source>
        <dbReference type="Pfam" id="PF00294"/>
    </source>
</evidence>
<comment type="similarity">
    <text evidence="1 4">Belongs to the carbohydrate kinase PfkB family.</text>
</comment>
<dbReference type="RefSeq" id="WP_400883408.1">
    <property type="nucleotide sequence ID" value="NZ_JBIWXY010000003.1"/>
</dbReference>
<dbReference type="InterPro" id="IPR029056">
    <property type="entry name" value="Ribokinase-like"/>
</dbReference>
<dbReference type="GO" id="GO:0016301">
    <property type="term" value="F:kinase activity"/>
    <property type="evidence" value="ECO:0007669"/>
    <property type="project" value="UniProtKB-KW"/>
</dbReference>
<dbReference type="Proteomes" id="UP001617669">
    <property type="component" value="Unassembled WGS sequence"/>
</dbReference>
<protein>
    <submittedName>
        <fullName evidence="6">PfkB family carbohydrate kinase</fullName>
    </submittedName>
</protein>
<dbReference type="SUPFAM" id="SSF53613">
    <property type="entry name" value="Ribokinase-like"/>
    <property type="match status" value="1"/>
</dbReference>
<accession>A0ABW8GPF7</accession>
<evidence type="ECO:0000256" key="4">
    <source>
        <dbReference type="RuleBase" id="RU003704"/>
    </source>
</evidence>
<dbReference type="EMBL" id="JBIWXY010000003">
    <property type="protein sequence ID" value="MFJ5447022.1"/>
    <property type="molecule type" value="Genomic_DNA"/>
</dbReference>
<evidence type="ECO:0000313" key="7">
    <source>
        <dbReference type="Proteomes" id="UP001617669"/>
    </source>
</evidence>
<evidence type="ECO:0000256" key="3">
    <source>
        <dbReference type="ARBA" id="ARBA00022777"/>
    </source>
</evidence>
<reference evidence="6 7" key="1">
    <citation type="submission" date="2024-11" db="EMBL/GenBank/DDBJ databases">
        <authorList>
            <person name="Kaparullina E.N."/>
            <person name="Delegan Y.A."/>
            <person name="Doronina N.V."/>
        </authorList>
    </citation>
    <scope>NUCLEOTIDE SEQUENCE [LARGE SCALE GENOMIC DNA]</scope>
    <source>
        <strain evidence="6 7">7sh_L</strain>
    </source>
</reference>
<comment type="caution">
    <text evidence="6">The sequence shown here is derived from an EMBL/GenBank/DDBJ whole genome shotgun (WGS) entry which is preliminary data.</text>
</comment>
<proteinExistence type="inferred from homology"/>
<dbReference type="PROSITE" id="PS00584">
    <property type="entry name" value="PFKB_KINASES_2"/>
    <property type="match status" value="1"/>
</dbReference>